<dbReference type="Proteomes" id="UP000229498">
    <property type="component" value="Unassembled WGS sequence"/>
</dbReference>
<evidence type="ECO:0000256" key="18">
    <source>
        <dbReference type="ARBA" id="ARBA00033138"/>
    </source>
</evidence>
<comment type="similarity">
    <text evidence="5">Belongs to the isocitrate and isopropylmalate dehydrogenases family. LeuB type 1 subfamily.</text>
</comment>
<reference evidence="20 21" key="1">
    <citation type="submission" date="2017-11" db="EMBL/GenBank/DDBJ databases">
        <title>Draft genome sequence of Rhizobiales bacterium SY3-13.</title>
        <authorList>
            <person name="Sun C."/>
        </authorList>
    </citation>
    <scope>NUCLEOTIDE SEQUENCE [LARGE SCALE GENOMIC DNA]</scope>
    <source>
        <strain evidence="20 21">SY3-13</strain>
    </source>
</reference>
<keyword evidence="21" id="KW-1185">Reference proteome</keyword>
<dbReference type="GO" id="GO:0009098">
    <property type="term" value="P:L-leucine biosynthetic process"/>
    <property type="evidence" value="ECO:0007669"/>
    <property type="project" value="UniProtKB-KW"/>
</dbReference>
<keyword evidence="9" id="KW-0432">Leucine biosynthesis</keyword>
<evidence type="ECO:0000256" key="6">
    <source>
        <dbReference type="ARBA" id="ARBA00011738"/>
    </source>
</evidence>
<protein>
    <recommendedName>
        <fullName evidence="8">3-isopropylmalate dehydrogenase</fullName>
        <ecNumber evidence="7">1.1.1.85</ecNumber>
    </recommendedName>
    <alternativeName>
        <fullName evidence="18">3-IPM-DH</fullName>
    </alternativeName>
    <alternativeName>
        <fullName evidence="17">Beta-IPM dehydrogenase</fullName>
    </alternativeName>
</protein>
<dbReference type="SUPFAM" id="SSF53659">
    <property type="entry name" value="Isocitrate/Isopropylmalate dehydrogenase-like"/>
    <property type="match status" value="1"/>
</dbReference>
<keyword evidence="13" id="KW-0560">Oxidoreductase</keyword>
<dbReference type="GO" id="GO:0005829">
    <property type="term" value="C:cytosol"/>
    <property type="evidence" value="ECO:0007669"/>
    <property type="project" value="TreeGrafter"/>
</dbReference>
<dbReference type="PANTHER" id="PTHR42979:SF1">
    <property type="entry name" value="3-ISOPROPYLMALATE DEHYDROGENASE"/>
    <property type="match status" value="1"/>
</dbReference>
<comment type="pathway">
    <text evidence="4">Amino-acid biosynthesis; L-leucine biosynthesis; L-leucine from 3-methyl-2-oxobutanoate: step 3/4.</text>
</comment>
<evidence type="ECO:0000256" key="15">
    <source>
        <dbReference type="ARBA" id="ARBA00023211"/>
    </source>
</evidence>
<dbReference type="GO" id="GO:0051287">
    <property type="term" value="F:NAD binding"/>
    <property type="evidence" value="ECO:0007669"/>
    <property type="project" value="InterPro"/>
</dbReference>
<evidence type="ECO:0000256" key="16">
    <source>
        <dbReference type="ARBA" id="ARBA00023304"/>
    </source>
</evidence>
<dbReference type="InterPro" id="IPR019818">
    <property type="entry name" value="IsoCit/isopropylmalate_DH_CS"/>
</dbReference>
<dbReference type="GO" id="GO:0000287">
    <property type="term" value="F:magnesium ion binding"/>
    <property type="evidence" value="ECO:0007669"/>
    <property type="project" value="InterPro"/>
</dbReference>
<feature type="domain" description="Isopropylmalate dehydrogenase-like" evidence="19">
    <location>
        <begin position="22"/>
        <end position="366"/>
    </location>
</feature>
<dbReference type="InterPro" id="IPR024084">
    <property type="entry name" value="IsoPropMal-DH-like_dom"/>
</dbReference>
<sequence length="372" mass="39864">MKTRPAEWPKAREGRSLNDTISIAVLPGDGIGPEVTGPALKVLDRAAGIFGFRVSAVEHPAGAGHYRDHGEALPQSTVDAVGRADATLLAAMGLPEVRYADNTEIVPQIDLREIFGLFGGVRPIRAWLPDAVPLKDPRGRDIDFVLVRESTEGLFVGRGKEQADGDRAVRDIMEVTRTTSEKLFRFSFDLARTRRKQLTLVDKANVLGSMAFFRRIFDEIAAEYPDVTTERLYVDACAMAMVQRPWAFDVMVTENMFGDILSDLGAGLIGGLGLAPSGDIGGDVAIFQPSHGTAPDIMGQGIANPAAMILSAALMLDWLGRRREDERLQRAASAIERAVEAALGSGAARTRDLGGKATTAAAADAVLAELKG</sequence>
<keyword evidence="15" id="KW-0464">Manganese</keyword>
<dbReference type="OrthoDB" id="9767905at2"/>
<comment type="subunit">
    <text evidence="6">Homodimer.</text>
</comment>
<gene>
    <name evidence="20" type="ORF">CVT23_02570</name>
</gene>
<keyword evidence="12" id="KW-0460">Magnesium</keyword>
<evidence type="ECO:0000256" key="11">
    <source>
        <dbReference type="ARBA" id="ARBA00022723"/>
    </source>
</evidence>
<dbReference type="AlphaFoldDB" id="A0A2M9G5Z6"/>
<evidence type="ECO:0000256" key="13">
    <source>
        <dbReference type="ARBA" id="ARBA00023002"/>
    </source>
</evidence>
<dbReference type="Gene3D" id="3.40.718.10">
    <property type="entry name" value="Isopropylmalate Dehydrogenase"/>
    <property type="match status" value="1"/>
</dbReference>
<comment type="caution">
    <text evidence="20">The sequence shown here is derived from an EMBL/GenBank/DDBJ whole genome shotgun (WGS) entry which is preliminary data.</text>
</comment>
<dbReference type="GO" id="GO:0003862">
    <property type="term" value="F:3-isopropylmalate dehydrogenase activity"/>
    <property type="evidence" value="ECO:0007669"/>
    <property type="project" value="UniProtKB-EC"/>
</dbReference>
<dbReference type="EC" id="1.1.1.85" evidence="7"/>
<evidence type="ECO:0000256" key="10">
    <source>
        <dbReference type="ARBA" id="ARBA00022605"/>
    </source>
</evidence>
<dbReference type="FunFam" id="3.40.718.10:FF:000006">
    <property type="entry name" value="3-isopropylmalate dehydrogenase"/>
    <property type="match status" value="1"/>
</dbReference>
<evidence type="ECO:0000256" key="7">
    <source>
        <dbReference type="ARBA" id="ARBA00013101"/>
    </source>
</evidence>
<evidence type="ECO:0000256" key="4">
    <source>
        <dbReference type="ARBA" id="ARBA00004762"/>
    </source>
</evidence>
<comment type="catalytic activity">
    <reaction evidence="1">
        <text>(2R,3S)-3-isopropylmalate + NAD(+) = 4-methyl-2-oxopentanoate + CO2 + NADH</text>
        <dbReference type="Rhea" id="RHEA:32271"/>
        <dbReference type="ChEBI" id="CHEBI:16526"/>
        <dbReference type="ChEBI" id="CHEBI:17865"/>
        <dbReference type="ChEBI" id="CHEBI:35121"/>
        <dbReference type="ChEBI" id="CHEBI:57540"/>
        <dbReference type="ChEBI" id="CHEBI:57945"/>
        <dbReference type="EC" id="1.1.1.85"/>
    </reaction>
</comment>
<dbReference type="PROSITE" id="PS00470">
    <property type="entry name" value="IDH_IMDH"/>
    <property type="match status" value="1"/>
</dbReference>
<evidence type="ECO:0000256" key="5">
    <source>
        <dbReference type="ARBA" id="ARBA00008319"/>
    </source>
</evidence>
<evidence type="ECO:0000256" key="3">
    <source>
        <dbReference type="ARBA" id="ARBA00001946"/>
    </source>
</evidence>
<keyword evidence="11" id="KW-0479">Metal-binding</keyword>
<evidence type="ECO:0000256" key="8">
    <source>
        <dbReference type="ARBA" id="ARBA00019276"/>
    </source>
</evidence>
<dbReference type="Pfam" id="PF00180">
    <property type="entry name" value="Iso_dh"/>
    <property type="match status" value="1"/>
</dbReference>
<keyword evidence="14" id="KW-0520">NAD</keyword>
<evidence type="ECO:0000256" key="1">
    <source>
        <dbReference type="ARBA" id="ARBA00000624"/>
    </source>
</evidence>
<evidence type="ECO:0000313" key="21">
    <source>
        <dbReference type="Proteomes" id="UP000229498"/>
    </source>
</evidence>
<dbReference type="EMBL" id="PHIG01000007">
    <property type="protein sequence ID" value="PJK31138.1"/>
    <property type="molecule type" value="Genomic_DNA"/>
</dbReference>
<keyword evidence="16" id="KW-0100">Branched-chain amino acid biosynthesis</keyword>
<organism evidence="20 21">
    <name type="scientific">Minwuia thermotolerans</name>
    <dbReference type="NCBI Taxonomy" id="2056226"/>
    <lineage>
        <taxon>Bacteria</taxon>
        <taxon>Pseudomonadati</taxon>
        <taxon>Pseudomonadota</taxon>
        <taxon>Alphaproteobacteria</taxon>
        <taxon>Minwuiales</taxon>
        <taxon>Minwuiaceae</taxon>
        <taxon>Minwuia</taxon>
    </lineage>
</organism>
<evidence type="ECO:0000256" key="9">
    <source>
        <dbReference type="ARBA" id="ARBA00022430"/>
    </source>
</evidence>
<evidence type="ECO:0000256" key="14">
    <source>
        <dbReference type="ARBA" id="ARBA00023027"/>
    </source>
</evidence>
<comment type="cofactor">
    <cofactor evidence="3">
        <name>Mg(2+)</name>
        <dbReference type="ChEBI" id="CHEBI:18420"/>
    </cofactor>
</comment>
<dbReference type="SMART" id="SM01329">
    <property type="entry name" value="Iso_dh"/>
    <property type="match status" value="1"/>
</dbReference>
<evidence type="ECO:0000259" key="19">
    <source>
        <dbReference type="SMART" id="SM01329"/>
    </source>
</evidence>
<evidence type="ECO:0000256" key="2">
    <source>
        <dbReference type="ARBA" id="ARBA00001936"/>
    </source>
</evidence>
<evidence type="ECO:0000313" key="20">
    <source>
        <dbReference type="EMBL" id="PJK31138.1"/>
    </source>
</evidence>
<keyword evidence="10" id="KW-0028">Amino-acid biosynthesis</keyword>
<name>A0A2M9G5Z6_9PROT</name>
<evidence type="ECO:0000256" key="17">
    <source>
        <dbReference type="ARBA" id="ARBA00030010"/>
    </source>
</evidence>
<comment type="cofactor">
    <cofactor evidence="2">
        <name>Mn(2+)</name>
        <dbReference type="ChEBI" id="CHEBI:29035"/>
    </cofactor>
</comment>
<evidence type="ECO:0000256" key="12">
    <source>
        <dbReference type="ARBA" id="ARBA00022842"/>
    </source>
</evidence>
<dbReference type="PANTHER" id="PTHR42979">
    <property type="entry name" value="3-ISOPROPYLMALATE DEHYDROGENASE"/>
    <property type="match status" value="1"/>
</dbReference>
<accession>A0A2M9G5Z6</accession>
<dbReference type="InterPro" id="IPR004429">
    <property type="entry name" value="Isopropylmalate_DH"/>
</dbReference>
<proteinExistence type="inferred from homology"/>